<keyword evidence="5" id="KW-1188">Viral release from host cell</keyword>
<name>A0A0F7L5U2_9VIRU</name>
<evidence type="ECO:0000313" key="10">
    <source>
        <dbReference type="EMBL" id="AKH47285.1"/>
    </source>
</evidence>
<dbReference type="GO" id="GO:0099002">
    <property type="term" value="P:symbiont genome ejection through host cell envelope, short tail mechanism"/>
    <property type="evidence" value="ECO:0007669"/>
    <property type="project" value="UniProtKB-KW"/>
</dbReference>
<keyword evidence="3" id="KW-1171">Viral genome ejection through host cell envelope</keyword>
<feature type="coiled-coil region" evidence="9">
    <location>
        <begin position="481"/>
        <end position="512"/>
    </location>
</feature>
<protein>
    <recommendedName>
        <fullName evidence="11">Portal protein</fullName>
    </recommendedName>
</protein>
<keyword evidence="4" id="KW-1162">Viral penetration into host cytoplasm</keyword>
<proteinExistence type="predicted"/>
<sequence length="514" mass="57270">MKLSPEQVIKRAEKADRRKDQWRSLFSDCYEFALPQRNLYDGNYEGGTVGQPKMERVYDSTAINSTQRFANRLQATLFPPYRNWCRLHVGTDIDPEQKEGLQRALDIYNEKMFAVIRQTNFDLAMSEFLVDLAVGTAVMLIQPGDEDTPIRFEAVPQFLVSLEEGPHGSVQNVYRKMRMRCEAVPQHWPDLTVTPELQKLIDEKPTDEIELLEATIYKPDDDYYCYHVIWPQKKEELVFREMDSTPWVVARYSKIAGEVMGRGPLISAISDIKTLNLVKKLILQNASLSISGVYTAADDGVLNPQTVRIQPGSIIPVARNGGPQGESLKPLPRAGDFNTAQIVINDLVVSIKKIMLDDTLPPDTMSARSATEVSARMKELAQNLGSAFGRLITEAMTPIVSRVLTVMDQAAIIDLPLKVDGQQVKIVPISPLAQAQNLDELEAVMQFMQIAQAAGPSGQLAINQDKAISFIADRLGVPMSILNTQEEKEEILAQIEQQAEEAMAAQAEQEGAPA</sequence>
<reference evidence="10" key="2">
    <citation type="submission" date="2015-03" db="EMBL/GenBank/DDBJ databases">
        <authorList>
            <person name="Chow C.-E.T."/>
            <person name="Winget D.M."/>
            <person name="White R.A.III."/>
            <person name="Hallam S.J."/>
            <person name="Suttle C.A."/>
        </authorList>
    </citation>
    <scope>NUCLEOTIDE SEQUENCE</scope>
    <source>
        <strain evidence="10">H4084944</strain>
    </source>
</reference>
<dbReference type="Pfam" id="PF12236">
    <property type="entry name" value="Head-tail_con"/>
    <property type="match status" value="1"/>
</dbReference>
<dbReference type="GO" id="GO:0044423">
    <property type="term" value="C:virion component"/>
    <property type="evidence" value="ECO:0007669"/>
    <property type="project" value="UniProtKB-KW"/>
</dbReference>
<evidence type="ECO:0008006" key="11">
    <source>
        <dbReference type="Google" id="ProtNLM"/>
    </source>
</evidence>
<keyword evidence="7" id="KW-0231">Viral genome packaging</keyword>
<keyword evidence="9" id="KW-0175">Coiled coil</keyword>
<evidence type="ECO:0000256" key="7">
    <source>
        <dbReference type="ARBA" id="ARBA00023219"/>
    </source>
</evidence>
<evidence type="ECO:0000256" key="8">
    <source>
        <dbReference type="ARBA" id="ARBA00023296"/>
    </source>
</evidence>
<dbReference type="EMBL" id="KR029590">
    <property type="protein sequence ID" value="AKH47285.1"/>
    <property type="molecule type" value="Genomic_DNA"/>
</dbReference>
<keyword evidence="3" id="KW-1244">Viral short tail ejection system</keyword>
<keyword evidence="8" id="KW-1160">Virus entry into host cell</keyword>
<comment type="function">
    <text evidence="1">Forms the portal vertex of the capsid. This portal plays critical roles in head assembly, genome packaging, neck/tail attachment, and genome ejection. The portal protein multimerizes as a single ring-shaped homododecamer arranged around a central channel.</text>
</comment>
<organism evidence="10">
    <name type="scientific">uncultured marine virus</name>
    <dbReference type="NCBI Taxonomy" id="186617"/>
    <lineage>
        <taxon>Viruses</taxon>
        <taxon>environmental samples</taxon>
    </lineage>
</organism>
<evidence type="ECO:0000256" key="3">
    <source>
        <dbReference type="ARBA" id="ARBA00022470"/>
    </source>
</evidence>
<keyword evidence="6" id="KW-0946">Virion</keyword>
<comment type="subcellular location">
    <subcellularLocation>
        <location evidence="2">Virion</location>
    </subcellularLocation>
</comment>
<dbReference type="InterPro" id="IPR020991">
    <property type="entry name" value="Connector_podovirus"/>
</dbReference>
<evidence type="ECO:0000256" key="4">
    <source>
        <dbReference type="ARBA" id="ARBA00022595"/>
    </source>
</evidence>
<reference evidence="10" key="1">
    <citation type="journal article" date="2015" name="Front. Microbiol.">
        <title>Combining genomic sequencing methods to explore viral diversity and reveal potential virus-host interactions.</title>
        <authorList>
            <person name="Chow C.E."/>
            <person name="Winget D.M."/>
            <person name="White R.A.III."/>
            <person name="Hallam S.J."/>
            <person name="Suttle C.A."/>
        </authorList>
    </citation>
    <scope>NUCLEOTIDE SEQUENCE</scope>
    <source>
        <strain evidence="10">H4084944</strain>
    </source>
</reference>
<evidence type="ECO:0000256" key="9">
    <source>
        <dbReference type="SAM" id="Coils"/>
    </source>
</evidence>
<evidence type="ECO:0000256" key="6">
    <source>
        <dbReference type="ARBA" id="ARBA00022844"/>
    </source>
</evidence>
<evidence type="ECO:0000256" key="5">
    <source>
        <dbReference type="ARBA" id="ARBA00022612"/>
    </source>
</evidence>
<evidence type="ECO:0000256" key="2">
    <source>
        <dbReference type="ARBA" id="ARBA00004328"/>
    </source>
</evidence>
<accession>A0A0F7L5U2</accession>
<evidence type="ECO:0000256" key="1">
    <source>
        <dbReference type="ARBA" id="ARBA00003421"/>
    </source>
</evidence>